<dbReference type="EMBL" id="UOFE01000035">
    <property type="protein sequence ID" value="VAW53655.1"/>
    <property type="molecule type" value="Genomic_DNA"/>
</dbReference>
<reference evidence="2" key="1">
    <citation type="submission" date="2018-06" db="EMBL/GenBank/DDBJ databases">
        <authorList>
            <person name="Zhirakovskaya E."/>
        </authorList>
    </citation>
    <scope>NUCLEOTIDE SEQUENCE</scope>
</reference>
<keyword evidence="1" id="KW-0812">Transmembrane</keyword>
<evidence type="ECO:0000256" key="1">
    <source>
        <dbReference type="SAM" id="Phobius"/>
    </source>
</evidence>
<feature type="transmembrane region" description="Helical" evidence="1">
    <location>
        <begin position="53"/>
        <end position="78"/>
    </location>
</feature>
<gene>
    <name evidence="2" type="ORF">MNBD_GAMMA05-1179</name>
</gene>
<dbReference type="AlphaFoldDB" id="A0A3B0WCR1"/>
<accession>A0A3B0WCR1</accession>
<name>A0A3B0WCR1_9ZZZZ</name>
<protein>
    <submittedName>
        <fullName evidence="2">Uncharacterized protein</fullName>
    </submittedName>
</protein>
<proteinExistence type="predicted"/>
<keyword evidence="1" id="KW-0472">Membrane</keyword>
<keyword evidence="1" id="KW-1133">Transmembrane helix</keyword>
<organism evidence="2">
    <name type="scientific">hydrothermal vent metagenome</name>
    <dbReference type="NCBI Taxonomy" id="652676"/>
    <lineage>
        <taxon>unclassified sequences</taxon>
        <taxon>metagenomes</taxon>
        <taxon>ecological metagenomes</taxon>
    </lineage>
</organism>
<sequence length="93" mass="11093">MTEEKPTSTKMPIWVLLAFSSIHKRKHALILIWASIIFALYCIPFSKFIDNEIISTLFLIDDWSWIAMMIPVCIWYILSLRWMDKNNAWEQLT</sequence>
<evidence type="ECO:0000313" key="2">
    <source>
        <dbReference type="EMBL" id="VAW53655.1"/>
    </source>
</evidence>
<feature type="transmembrane region" description="Helical" evidence="1">
    <location>
        <begin position="28"/>
        <end position="47"/>
    </location>
</feature>